<proteinExistence type="inferred from homology"/>
<dbReference type="NCBIfam" id="TIGR01145">
    <property type="entry name" value="ATP_synt_delta"/>
    <property type="match status" value="1"/>
</dbReference>
<protein>
    <recommendedName>
        <fullName evidence="8">ATP synthase subunit delta</fullName>
    </recommendedName>
    <alternativeName>
        <fullName evidence="8">ATP synthase F(1) sector subunit delta</fullName>
    </alternativeName>
    <alternativeName>
        <fullName evidence="8">F-type ATPase subunit delta</fullName>
        <shortName evidence="8">F-ATPase subunit delta</shortName>
    </alternativeName>
</protein>
<comment type="function">
    <text evidence="8">F(1)F(0) ATP synthase produces ATP from ADP in the presence of a proton or sodium gradient. F-type ATPases consist of two structural domains, F(1) containing the extramembraneous catalytic core and F(0) containing the membrane proton channel, linked together by a central stalk and a peripheral stalk. During catalysis, ATP synthesis in the catalytic domain of F(1) is coupled via a rotary mechanism of the central stalk subunits to proton translocation.</text>
</comment>
<dbReference type="NCBIfam" id="NF004406">
    <property type="entry name" value="PRK05758.3-2"/>
    <property type="match status" value="1"/>
</dbReference>
<keyword evidence="5 8" id="KW-0472">Membrane</keyword>
<dbReference type="GO" id="GO:0045259">
    <property type="term" value="C:proton-transporting ATP synthase complex"/>
    <property type="evidence" value="ECO:0007669"/>
    <property type="project" value="UniProtKB-KW"/>
</dbReference>
<dbReference type="InterPro" id="IPR020781">
    <property type="entry name" value="ATPase_OSCP/d_CS"/>
</dbReference>
<dbReference type="Gene3D" id="1.10.520.20">
    <property type="entry name" value="N-terminal domain of the delta subunit of the F1F0-ATP synthase"/>
    <property type="match status" value="1"/>
</dbReference>
<dbReference type="EMBL" id="HG977194">
    <property type="protein sequence ID" value="CDP79500.1"/>
    <property type="molecule type" value="Genomic_DNA"/>
</dbReference>
<keyword evidence="3 8" id="KW-0375">Hydrogen ion transport</keyword>
<keyword evidence="4 8" id="KW-0406">Ion transport</keyword>
<keyword evidence="6 8" id="KW-0139">CF(1)</keyword>
<evidence type="ECO:0000256" key="8">
    <source>
        <dbReference type="HAMAP-Rule" id="MF_01416"/>
    </source>
</evidence>
<evidence type="ECO:0000256" key="7">
    <source>
        <dbReference type="ARBA" id="ARBA00023310"/>
    </source>
</evidence>
<dbReference type="Pfam" id="PF00213">
    <property type="entry name" value="OSCP"/>
    <property type="match status" value="1"/>
</dbReference>
<evidence type="ECO:0000256" key="6">
    <source>
        <dbReference type="ARBA" id="ARBA00023196"/>
    </source>
</evidence>
<reference evidence="10" key="1">
    <citation type="submission" date="2013-11" db="EMBL/GenBank/DDBJ databases">
        <authorList>
            <person name="GENOMES U."/>
        </authorList>
    </citation>
    <scope>NUCLEOTIDE SEQUENCE</scope>
    <source>
        <strain evidence="10">MVT06</strain>
    </source>
</reference>
<accession>A0A024LQ48</accession>
<dbReference type="AlphaFoldDB" id="A0A024LQ48"/>
<dbReference type="PRINTS" id="PR00125">
    <property type="entry name" value="ATPASEDELTA"/>
</dbReference>
<evidence type="ECO:0000256" key="1">
    <source>
        <dbReference type="ARBA" id="ARBA00004370"/>
    </source>
</evidence>
<dbReference type="GO" id="GO:0046933">
    <property type="term" value="F:proton-transporting ATP synthase activity, rotational mechanism"/>
    <property type="evidence" value="ECO:0007669"/>
    <property type="project" value="UniProtKB-UniRule"/>
</dbReference>
<evidence type="ECO:0000256" key="5">
    <source>
        <dbReference type="ARBA" id="ARBA00023136"/>
    </source>
</evidence>
<dbReference type="InterPro" id="IPR026015">
    <property type="entry name" value="ATP_synth_OSCP/delta_N_sf"/>
</dbReference>
<comment type="similarity">
    <text evidence="8">Belongs to the ATPase delta chain family.</text>
</comment>
<reference evidence="10" key="2">
    <citation type="submission" date="2014-05" db="EMBL/GenBank/DDBJ databases">
        <title>Genome sequencing of Bartonella spp. isolated from human blood.</title>
        <authorList>
            <person name="Raoult D."/>
        </authorList>
    </citation>
    <scope>NUCLEOTIDE SEQUENCE</scope>
    <source>
        <strain evidence="10">MVT06</strain>
    </source>
</reference>
<comment type="function">
    <text evidence="8">This protein is part of the stalk that links CF(0) to CF(1). It either transmits conformational changes from CF(0) to CF(1) or is implicated in proton conduction.</text>
</comment>
<evidence type="ECO:0000256" key="3">
    <source>
        <dbReference type="ARBA" id="ARBA00022781"/>
    </source>
</evidence>
<comment type="subcellular location">
    <subcellularLocation>
        <location evidence="8">Cell membrane</location>
        <topology evidence="8">Peripheral membrane protein</topology>
    </subcellularLocation>
    <subcellularLocation>
        <location evidence="1">Membrane</location>
    </subcellularLocation>
</comment>
<keyword evidence="2 8" id="KW-0813">Transport</keyword>
<gene>
    <name evidence="10" type="primary">atpH_2</name>
    <name evidence="8" type="synonym">atpH</name>
    <name evidence="9" type="synonym">atpH_1</name>
    <name evidence="9" type="ORF">BN1046_00264</name>
    <name evidence="10" type="ORF">BN1046_00394</name>
</gene>
<evidence type="ECO:0000256" key="2">
    <source>
        <dbReference type="ARBA" id="ARBA00022448"/>
    </source>
</evidence>
<organism evidence="10">
    <name type="scientific">Bartonella schoenbuchensis</name>
    <dbReference type="NCBI Taxonomy" id="165694"/>
    <lineage>
        <taxon>Bacteria</taxon>
        <taxon>Pseudomonadati</taxon>
        <taxon>Pseudomonadota</taxon>
        <taxon>Alphaproteobacteria</taxon>
        <taxon>Hyphomicrobiales</taxon>
        <taxon>Bartonellaceae</taxon>
        <taxon>Bartonella</taxon>
    </lineage>
</organism>
<dbReference type="EMBL" id="HG977193">
    <property type="protein sequence ID" value="CDP79371.1"/>
    <property type="molecule type" value="Genomic_DNA"/>
</dbReference>
<dbReference type="InterPro" id="IPR000711">
    <property type="entry name" value="ATPase_OSCP/dsu"/>
</dbReference>
<dbReference type="SUPFAM" id="SSF47928">
    <property type="entry name" value="N-terminal domain of the delta subunit of the F1F0-ATP synthase"/>
    <property type="match status" value="1"/>
</dbReference>
<evidence type="ECO:0000256" key="4">
    <source>
        <dbReference type="ARBA" id="ARBA00023065"/>
    </source>
</evidence>
<keyword evidence="8" id="KW-1003">Cell membrane</keyword>
<dbReference type="GO" id="GO:0005886">
    <property type="term" value="C:plasma membrane"/>
    <property type="evidence" value="ECO:0007669"/>
    <property type="project" value="UniProtKB-SubCell"/>
</dbReference>
<keyword evidence="7 8" id="KW-0066">ATP synthesis</keyword>
<evidence type="ECO:0000313" key="10">
    <source>
        <dbReference type="EMBL" id="CDP79500.1"/>
    </source>
</evidence>
<sequence length="194" mass="21697">MSDSFSRMPLPLASRRYAQALFDLVQEAGYVKDFEKAFTSFLDILDHNTDLKRLIQSPFFSTKEQVQTLDSICESFRFSDKGAGQIMRNFLRVIVENRRLFALSDILRAFQCCVASFRGEASAHIISAHPLDVHQQEELRVALEGVVGRKISLRLSVDSTILGGLIVRLGSCQIDASLEGKLSSLKLALKKEVS</sequence>
<dbReference type="PROSITE" id="PS00389">
    <property type="entry name" value="ATPASE_DELTA"/>
    <property type="match status" value="1"/>
</dbReference>
<evidence type="ECO:0000313" key="9">
    <source>
        <dbReference type="EMBL" id="CDP79371.1"/>
    </source>
</evidence>
<dbReference type="PANTHER" id="PTHR11910">
    <property type="entry name" value="ATP SYNTHASE DELTA CHAIN"/>
    <property type="match status" value="1"/>
</dbReference>
<dbReference type="HAMAP" id="MF_01416">
    <property type="entry name" value="ATP_synth_delta_bact"/>
    <property type="match status" value="1"/>
</dbReference>
<dbReference type="RefSeq" id="WP_078690212.1">
    <property type="nucleotide sequence ID" value="NZ_CP154603.1"/>
</dbReference>
<name>A0A024LQ48_9HYPH</name>